<feature type="non-terminal residue" evidence="2">
    <location>
        <position position="279"/>
    </location>
</feature>
<evidence type="ECO:0000313" key="2">
    <source>
        <dbReference type="EMBL" id="AFP09314.1"/>
    </source>
</evidence>
<evidence type="ECO:0000256" key="1">
    <source>
        <dbReference type="SAM" id="MobiDB-lite"/>
    </source>
</evidence>
<proteinExistence type="evidence at transcript level"/>
<dbReference type="PANTHER" id="PTHR28457">
    <property type="entry name" value="COILED-COIL DOMAIN-CONTAINING PROTEIN 189"/>
    <property type="match status" value="1"/>
</dbReference>
<protein>
    <submittedName>
        <fullName evidence="2">Coiled-coil domain-containing protein C16orf93-like protein</fullName>
    </submittedName>
</protein>
<dbReference type="PANTHER" id="PTHR28457:SF1">
    <property type="entry name" value="CILIA- AND FLAGELLA-ASSOCIATED PROTEIN 119"/>
    <property type="match status" value="1"/>
</dbReference>
<dbReference type="Pfam" id="PF14769">
    <property type="entry name" value="CLAMP"/>
    <property type="match status" value="1"/>
</dbReference>
<organism evidence="2">
    <name type="scientific">Callorhinchus milii</name>
    <name type="common">Ghost shark</name>
    <dbReference type="NCBI Taxonomy" id="7868"/>
    <lineage>
        <taxon>Eukaryota</taxon>
        <taxon>Metazoa</taxon>
        <taxon>Chordata</taxon>
        <taxon>Craniata</taxon>
        <taxon>Vertebrata</taxon>
        <taxon>Chondrichthyes</taxon>
        <taxon>Holocephali</taxon>
        <taxon>Chimaeriformes</taxon>
        <taxon>Callorhinchidae</taxon>
        <taxon>Callorhinchus</taxon>
    </lineage>
</organism>
<reference evidence="2" key="1">
    <citation type="journal article" date="2014" name="Nature">
        <title>Elephant shark genome provides unique insights into gnathostome evolution.</title>
        <authorList>
            <consortium name="International Elephant Shark Genome Sequencing Consortium"/>
            <person name="Venkatesh B."/>
            <person name="Lee A.P."/>
            <person name="Ravi V."/>
            <person name="Maurya A.K."/>
            <person name="Lian M.M."/>
            <person name="Swann J.B."/>
            <person name="Ohta Y."/>
            <person name="Flajnik M.F."/>
            <person name="Sutoh Y."/>
            <person name="Kasahara M."/>
            <person name="Hoon S."/>
            <person name="Gangu V."/>
            <person name="Roy S.W."/>
            <person name="Irimia M."/>
            <person name="Korzh V."/>
            <person name="Kondrychyn I."/>
            <person name="Lim Z.W."/>
            <person name="Tay B.H."/>
            <person name="Tohari S."/>
            <person name="Kong K.W."/>
            <person name="Ho S."/>
            <person name="Lorente-Galdos B."/>
            <person name="Quilez J."/>
            <person name="Marques-Bonet T."/>
            <person name="Raney B.J."/>
            <person name="Ingham P.W."/>
            <person name="Tay A."/>
            <person name="Hillier L.W."/>
            <person name="Minx P."/>
            <person name="Boehm T."/>
            <person name="Wilson R.K."/>
            <person name="Brenner S."/>
            <person name="Warren W.C."/>
        </authorList>
    </citation>
    <scope>NUCLEOTIDE SEQUENCE</scope>
    <source>
        <tissue evidence="2">Ovary</tissue>
    </source>
</reference>
<dbReference type="AlphaFoldDB" id="V9LAA8"/>
<dbReference type="InterPro" id="IPR032727">
    <property type="entry name" value="CLAMP"/>
</dbReference>
<dbReference type="EMBL" id="JW876797">
    <property type="protein sequence ID" value="AFP09314.1"/>
    <property type="molecule type" value="mRNA"/>
</dbReference>
<feature type="non-terminal residue" evidence="2">
    <location>
        <position position="1"/>
    </location>
</feature>
<sequence length="279" mass="32045">GPGPRPSPPQALGSRTKLRKPTLPKAKICLWEDLPFWAMDTIQQAQTTEELKEALVMVLCVRMGTVDPRDAIVMDLYVYTLQFAKEQRFNKEQTSAFFSIVRRVHDACIETSLGNLEEVFQYFMKLVFCHSTRRPPFSIDLFNAEEVQNITDYVTNTYFRHYKLYKFTFTPQIRMDLCLSYIGMSAPSPVEEEEGEAEEPKLLEEEVEEEASPAQTHVAELKQYVTAQLTEQVSKLRAQIEEKLHLSEEEMNRKLAGLERGGTSKKDVKARAKKKIGRA</sequence>
<accession>V9LAA8</accession>
<feature type="region of interest" description="Disordered" evidence="1">
    <location>
        <begin position="249"/>
        <end position="279"/>
    </location>
</feature>
<feature type="compositionally biased region" description="Basic and acidic residues" evidence="1">
    <location>
        <begin position="249"/>
        <end position="270"/>
    </location>
</feature>
<name>V9LAA8_CALMI</name>